<dbReference type="HOGENOM" id="CLU_1503905_0_0_1"/>
<reference evidence="1 2" key="1">
    <citation type="journal article" date="2011" name="PLoS Genet.">
        <title>Comparative genomic analysis of human fungal pathogens causing paracoccidioidomycosis.</title>
        <authorList>
            <person name="Desjardins C.A."/>
            <person name="Champion M.D."/>
            <person name="Holder J.W."/>
            <person name="Muszewska A."/>
            <person name="Goldberg J."/>
            <person name="Bailao A.M."/>
            <person name="Brigido M.M."/>
            <person name="Ferreira M.E."/>
            <person name="Garcia A.M."/>
            <person name="Grynberg M."/>
            <person name="Gujja S."/>
            <person name="Heiman D.I."/>
            <person name="Henn M.R."/>
            <person name="Kodira C.D."/>
            <person name="Leon-Narvaez H."/>
            <person name="Longo L.V."/>
            <person name="Ma L.J."/>
            <person name="Malavazi I."/>
            <person name="Matsuo A.L."/>
            <person name="Morais F.V."/>
            <person name="Pereira M."/>
            <person name="Rodriguez-Brito S."/>
            <person name="Sakthikumar S."/>
            <person name="Salem-Izacc S.M."/>
            <person name="Sykes S.M."/>
            <person name="Teixeira M.M."/>
            <person name="Vallejo M.C."/>
            <person name="Walter M.E."/>
            <person name="Yandava C."/>
            <person name="Young S."/>
            <person name="Zeng Q."/>
            <person name="Zucker J."/>
            <person name="Felipe M.S."/>
            <person name="Goldman G.H."/>
            <person name="Haas B.J."/>
            <person name="McEwen J.G."/>
            <person name="Nino-Vega G."/>
            <person name="Puccia R."/>
            <person name="San-Blas G."/>
            <person name="Soares C.M."/>
            <person name="Birren B.W."/>
            <person name="Cuomo C.A."/>
        </authorList>
    </citation>
    <scope>NUCLEOTIDE SEQUENCE [LARGE SCALE GENOMIC DNA]</scope>
    <source>
        <strain evidence="2">ATCC MYA-826 / Pb01</strain>
    </source>
</reference>
<evidence type="ECO:0000313" key="1">
    <source>
        <dbReference type="EMBL" id="EEH33506.2"/>
    </source>
</evidence>
<evidence type="ECO:0000313" key="2">
    <source>
        <dbReference type="Proteomes" id="UP000002059"/>
    </source>
</evidence>
<accession>C1H1B2</accession>
<dbReference type="AlphaFoldDB" id="C1H1B2"/>
<protein>
    <submittedName>
        <fullName evidence="1">Uncharacterized protein</fullName>
    </submittedName>
</protein>
<dbReference type="Proteomes" id="UP000002059">
    <property type="component" value="Partially assembled WGS sequence"/>
</dbReference>
<dbReference type="RefSeq" id="XP_015699525.1">
    <property type="nucleotide sequence ID" value="XM_015845299.1"/>
</dbReference>
<dbReference type="VEuPathDB" id="FungiDB:PAAG_04556"/>
<gene>
    <name evidence="1" type="ORF">PAAG_04556</name>
</gene>
<proteinExistence type="predicted"/>
<sequence length="179" mass="19822">MGELPANEDIKFLPSALCFGNRSTETFALLVERLYLSSDLHLAHQKPRSRCKFEFWLWGAMGIALQGLMAPIAKTILQRPSHRHPEPLAGLEPHVALLAARPMSTNRSTSNNSYISSQNSSLHRAPFSRLVVTTLMPPPVVSYRLPSPSTDVIPSMLVSVLPYNDLGPERKDITTSPHV</sequence>
<name>C1H1B2_PARBA</name>
<dbReference type="EMBL" id="KN294002">
    <property type="protein sequence ID" value="EEH33506.2"/>
    <property type="molecule type" value="Genomic_DNA"/>
</dbReference>
<keyword evidence="2" id="KW-1185">Reference proteome</keyword>
<dbReference type="GeneID" id="9096828"/>
<organism evidence="1 2">
    <name type="scientific">Paracoccidioides lutzii (strain ATCC MYA-826 / Pb01)</name>
    <name type="common">Paracoccidioides brasiliensis</name>
    <dbReference type="NCBI Taxonomy" id="502779"/>
    <lineage>
        <taxon>Eukaryota</taxon>
        <taxon>Fungi</taxon>
        <taxon>Dikarya</taxon>
        <taxon>Ascomycota</taxon>
        <taxon>Pezizomycotina</taxon>
        <taxon>Eurotiomycetes</taxon>
        <taxon>Eurotiomycetidae</taxon>
        <taxon>Onygenales</taxon>
        <taxon>Ajellomycetaceae</taxon>
        <taxon>Paracoccidioides</taxon>
    </lineage>
</organism>
<dbReference type="KEGG" id="pbl:PAAG_04556"/>